<feature type="transmembrane region" description="Helical" evidence="1">
    <location>
        <begin position="6"/>
        <end position="25"/>
    </location>
</feature>
<dbReference type="WBParaSite" id="SSTP_0000361700.1">
    <property type="protein sequence ID" value="SSTP_0000361700.1"/>
    <property type="gene ID" value="SSTP_0000361700"/>
</dbReference>
<dbReference type="WBParaSite" id="TCONS_00008131.p1">
    <property type="protein sequence ID" value="TCONS_00008131.p1"/>
    <property type="gene ID" value="XLOC_006113"/>
</dbReference>
<accession>A0A0K0E295</accession>
<proteinExistence type="predicted"/>
<keyword evidence="2" id="KW-1185">Reference proteome</keyword>
<organism evidence="3">
    <name type="scientific">Strongyloides stercoralis</name>
    <name type="common">Threadworm</name>
    <dbReference type="NCBI Taxonomy" id="6248"/>
    <lineage>
        <taxon>Eukaryota</taxon>
        <taxon>Metazoa</taxon>
        <taxon>Ecdysozoa</taxon>
        <taxon>Nematoda</taxon>
        <taxon>Chromadorea</taxon>
        <taxon>Rhabditida</taxon>
        <taxon>Tylenchina</taxon>
        <taxon>Panagrolaimomorpha</taxon>
        <taxon>Strongyloidoidea</taxon>
        <taxon>Strongyloididae</taxon>
        <taxon>Strongyloides</taxon>
    </lineage>
</organism>
<keyword evidence="1" id="KW-1133">Transmembrane helix</keyword>
<feature type="transmembrane region" description="Helical" evidence="1">
    <location>
        <begin position="157"/>
        <end position="177"/>
    </location>
</feature>
<reference evidence="3" key="1">
    <citation type="submission" date="2015-08" db="UniProtKB">
        <authorList>
            <consortium name="WormBaseParasite"/>
        </authorList>
    </citation>
    <scope>IDENTIFICATION</scope>
</reference>
<dbReference type="Proteomes" id="UP000035681">
    <property type="component" value="Unplaced"/>
</dbReference>
<keyword evidence="1" id="KW-0472">Membrane</keyword>
<name>A0A0K0E295_STRER</name>
<protein>
    <submittedName>
        <fullName evidence="3 4">Protein quiver</fullName>
    </submittedName>
</protein>
<dbReference type="AlphaFoldDB" id="A0A0K0E295"/>
<keyword evidence="1" id="KW-0812">Transmembrane</keyword>
<evidence type="ECO:0000313" key="2">
    <source>
        <dbReference type="Proteomes" id="UP000035681"/>
    </source>
</evidence>
<evidence type="ECO:0000256" key="1">
    <source>
        <dbReference type="SAM" id="Phobius"/>
    </source>
</evidence>
<evidence type="ECO:0000313" key="3">
    <source>
        <dbReference type="WBParaSite" id="SSTP_0000361700.1"/>
    </source>
</evidence>
<evidence type="ECO:0000313" key="4">
    <source>
        <dbReference type="WBParaSite" id="TCONS_00008131.p1"/>
    </source>
</evidence>
<sequence length="179" mass="20708">MLLKKYIYFATFIFVYFILPVKGSVKCYSCASINMKQDFLTKLRGPKNRVSLPRIFDDACHWDTWLLKDRGTVDCDGFCYKFQEILNNSGSYSYITIRACSTQMFSTPAPVNAIDMKSPGHSYCSEQIKPLDCLADTNLIDYQCWCQGDYCNSKSKYFHLQNFIILIITIFLALQLIQK</sequence>